<evidence type="ECO:0000313" key="9">
    <source>
        <dbReference type="EMBL" id="CAI6358358.1"/>
    </source>
</evidence>
<dbReference type="Pfam" id="PF13359">
    <property type="entry name" value="DDE_Tnp_4"/>
    <property type="match status" value="1"/>
</dbReference>
<proteinExistence type="inferred from homology"/>
<comment type="caution">
    <text evidence="9">The sequence shown here is derived from an EMBL/GenBank/DDBJ whole genome shotgun (WGS) entry which is preliminary data.</text>
</comment>
<dbReference type="GO" id="GO:0004518">
    <property type="term" value="F:nuclease activity"/>
    <property type="evidence" value="ECO:0007669"/>
    <property type="project" value="UniProtKB-KW"/>
</dbReference>
<evidence type="ECO:0000256" key="7">
    <source>
        <dbReference type="ARBA" id="ARBA00023242"/>
    </source>
</evidence>
<evidence type="ECO:0000256" key="3">
    <source>
        <dbReference type="ARBA" id="ARBA00006958"/>
    </source>
</evidence>
<dbReference type="Proteomes" id="UP001160148">
    <property type="component" value="Unassembled WGS sequence"/>
</dbReference>
<comment type="subcellular location">
    <subcellularLocation>
        <location evidence="2">Nucleus</location>
    </subcellularLocation>
</comment>
<dbReference type="PANTHER" id="PTHR22930:SF284">
    <property type="entry name" value="DDE TNP4 DOMAIN-CONTAINING PROTEIN"/>
    <property type="match status" value="1"/>
</dbReference>
<dbReference type="InterPro" id="IPR027806">
    <property type="entry name" value="HARBI1_dom"/>
</dbReference>
<evidence type="ECO:0000256" key="5">
    <source>
        <dbReference type="ARBA" id="ARBA00022723"/>
    </source>
</evidence>
<dbReference type="AlphaFoldDB" id="A0AAV0WRC0"/>
<keyword evidence="5" id="KW-0479">Metal-binding</keyword>
<dbReference type="GO" id="GO:0016787">
    <property type="term" value="F:hydrolase activity"/>
    <property type="evidence" value="ECO:0007669"/>
    <property type="project" value="UniProtKB-KW"/>
</dbReference>
<dbReference type="EMBL" id="CARXXK010000002">
    <property type="protein sequence ID" value="CAI6358358.1"/>
    <property type="molecule type" value="Genomic_DNA"/>
</dbReference>
<dbReference type="GO" id="GO:0005634">
    <property type="term" value="C:nucleus"/>
    <property type="evidence" value="ECO:0007669"/>
    <property type="project" value="UniProtKB-SubCell"/>
</dbReference>
<keyword evidence="7" id="KW-0539">Nucleus</keyword>
<sequence>MWVPTNGRVSDGGVIDNTKFYKNLQSETLNLPKAENVNGSNKKLNYVFLGDEAFSLRPDFLKPYNLRELTLERRIFNYRLSGARRTVENVFGILANRFRIFHTSINLKIENIDKVVMACCVLHNFLRKRI</sequence>
<name>A0AAV0WRC0_9HEMI</name>
<evidence type="ECO:0000259" key="8">
    <source>
        <dbReference type="Pfam" id="PF13359"/>
    </source>
</evidence>
<keyword evidence="10" id="KW-1185">Reference proteome</keyword>
<evidence type="ECO:0000256" key="6">
    <source>
        <dbReference type="ARBA" id="ARBA00022801"/>
    </source>
</evidence>
<comment type="cofactor">
    <cofactor evidence="1">
        <name>a divalent metal cation</name>
        <dbReference type="ChEBI" id="CHEBI:60240"/>
    </cofactor>
</comment>
<keyword evidence="4" id="KW-0540">Nuclease</keyword>
<protein>
    <recommendedName>
        <fullName evidence="8">DDE Tnp4 domain-containing protein</fullName>
    </recommendedName>
</protein>
<dbReference type="GO" id="GO:0046872">
    <property type="term" value="F:metal ion binding"/>
    <property type="evidence" value="ECO:0007669"/>
    <property type="project" value="UniProtKB-KW"/>
</dbReference>
<comment type="similarity">
    <text evidence="3">Belongs to the HARBI1 family.</text>
</comment>
<evidence type="ECO:0000256" key="4">
    <source>
        <dbReference type="ARBA" id="ARBA00022722"/>
    </source>
</evidence>
<dbReference type="InterPro" id="IPR045249">
    <property type="entry name" value="HARBI1-like"/>
</dbReference>
<evidence type="ECO:0000256" key="1">
    <source>
        <dbReference type="ARBA" id="ARBA00001968"/>
    </source>
</evidence>
<organism evidence="9 10">
    <name type="scientific">Macrosiphum euphorbiae</name>
    <name type="common">potato aphid</name>
    <dbReference type="NCBI Taxonomy" id="13131"/>
    <lineage>
        <taxon>Eukaryota</taxon>
        <taxon>Metazoa</taxon>
        <taxon>Ecdysozoa</taxon>
        <taxon>Arthropoda</taxon>
        <taxon>Hexapoda</taxon>
        <taxon>Insecta</taxon>
        <taxon>Pterygota</taxon>
        <taxon>Neoptera</taxon>
        <taxon>Paraneoptera</taxon>
        <taxon>Hemiptera</taxon>
        <taxon>Sternorrhyncha</taxon>
        <taxon>Aphidomorpha</taxon>
        <taxon>Aphidoidea</taxon>
        <taxon>Aphididae</taxon>
        <taxon>Macrosiphini</taxon>
        <taxon>Macrosiphum</taxon>
    </lineage>
</organism>
<evidence type="ECO:0000313" key="10">
    <source>
        <dbReference type="Proteomes" id="UP001160148"/>
    </source>
</evidence>
<accession>A0AAV0WRC0</accession>
<reference evidence="9 10" key="1">
    <citation type="submission" date="2023-01" db="EMBL/GenBank/DDBJ databases">
        <authorList>
            <person name="Whitehead M."/>
        </authorList>
    </citation>
    <scope>NUCLEOTIDE SEQUENCE [LARGE SCALE GENOMIC DNA]</scope>
</reference>
<keyword evidence="6" id="KW-0378">Hydrolase</keyword>
<gene>
    <name evidence="9" type="ORF">MEUPH1_LOCUS13881</name>
</gene>
<feature type="domain" description="DDE Tnp4" evidence="8">
    <location>
        <begin position="5"/>
        <end position="124"/>
    </location>
</feature>
<evidence type="ECO:0000256" key="2">
    <source>
        <dbReference type="ARBA" id="ARBA00004123"/>
    </source>
</evidence>
<dbReference type="PANTHER" id="PTHR22930">
    <property type="match status" value="1"/>
</dbReference>